<dbReference type="Pfam" id="PF13742">
    <property type="entry name" value="tRNA_anti_2"/>
    <property type="match status" value="1"/>
</dbReference>
<sequence>MGIFSVSMLNETIRSLLVNDPRLREVWVRGEISNLKKHSSGHYYFTLKDKGSQISCVSFRQTNRTLKFDPEDSMAVILYGSVDVYTVRGQYQLKVLDMRPDGIGEMFRIFEQLKKKLEDEGLFEQSRKRPIPRFPKRVGISTSPTGAAVHDIINVLGRRYPVHVLLAPCLVQGDAAAQSIADSIELLNRADVDVIIVGRGGGSLEDLWPFNEEIVARAIFNSRIPVVSAVGHETDYTIADFTADLRAPTPSAAAELVVPDRVELKRFMDSMLQRLEYAATRKIADLNSRLDHMYDSLEPDKLREMIDQRYQRIDELVTAMEKDVKYYLGSREMLLKVLAGRMNAVNPLNTLERGYCIAMSREVVVKSIGAVQAGSRLDLRVTDGTIICDVIEKVEVEHGR</sequence>
<reference evidence="8" key="1">
    <citation type="submission" date="2012-02" db="EMBL/GenBank/DDBJ databases">
        <title>Complete sequence of chromosome of Methanomethylovorans hollandica DSM 15978.</title>
        <authorList>
            <person name="Lucas S."/>
            <person name="Copeland A."/>
            <person name="Lapidus A."/>
            <person name="Glavina del Rio T."/>
            <person name="Dalin E."/>
            <person name="Tice H."/>
            <person name="Bruce D."/>
            <person name="Goodwin L."/>
            <person name="Pitluck S."/>
            <person name="Peters L."/>
            <person name="Mikhailova N."/>
            <person name="Held B."/>
            <person name="Kyrpides N."/>
            <person name="Mavromatis K."/>
            <person name="Ivanova N."/>
            <person name="Brettin T."/>
            <person name="Detter J.C."/>
            <person name="Han C."/>
            <person name="Larimer F."/>
            <person name="Land M."/>
            <person name="Hauser L."/>
            <person name="Markowitz V."/>
            <person name="Cheng J.-F."/>
            <person name="Hugenholtz P."/>
            <person name="Woyke T."/>
            <person name="Wu D."/>
            <person name="Spring S."/>
            <person name="Schroeder M."/>
            <person name="Brambilla E."/>
            <person name="Klenk H.-P."/>
            <person name="Eisen J.A."/>
        </authorList>
    </citation>
    <scope>NUCLEOTIDE SEQUENCE [LARGE SCALE GENOMIC DNA]</scope>
    <source>
        <strain evidence="8">DSM 15978 / NBRC 107637 / DMS1</strain>
    </source>
</reference>
<name>L0L1I8_METHD</name>
<dbReference type="HAMAP" id="MF_00378">
    <property type="entry name" value="Exonuc_7_L"/>
    <property type="match status" value="1"/>
</dbReference>
<evidence type="ECO:0000313" key="8">
    <source>
        <dbReference type="Proteomes" id="UP000010866"/>
    </source>
</evidence>
<feature type="domain" description="Exonuclease VII large subunit C-terminal" evidence="5">
    <location>
        <begin position="122"/>
        <end position="337"/>
    </location>
</feature>
<dbReference type="GO" id="GO:0008855">
    <property type="term" value="F:exodeoxyribonuclease VII activity"/>
    <property type="evidence" value="ECO:0007669"/>
    <property type="project" value="InterPro"/>
</dbReference>
<evidence type="ECO:0000256" key="4">
    <source>
        <dbReference type="ARBA" id="ARBA00022839"/>
    </source>
</evidence>
<dbReference type="EMBL" id="CP003362">
    <property type="protein sequence ID" value="AGB50149.1"/>
    <property type="molecule type" value="Genomic_DNA"/>
</dbReference>
<dbReference type="KEGG" id="mhz:Metho_1977"/>
<dbReference type="STRING" id="867904.Metho_1977"/>
<dbReference type="CDD" id="cd04489">
    <property type="entry name" value="ExoVII_LU_OBF"/>
    <property type="match status" value="1"/>
</dbReference>
<dbReference type="NCBIfam" id="TIGR00237">
    <property type="entry name" value="xseA"/>
    <property type="match status" value="1"/>
</dbReference>
<evidence type="ECO:0000256" key="2">
    <source>
        <dbReference type="ARBA" id="ARBA00022722"/>
    </source>
</evidence>
<dbReference type="InterPro" id="IPR020579">
    <property type="entry name" value="Exonuc_VII_lsu_C"/>
</dbReference>
<dbReference type="Proteomes" id="UP000010866">
    <property type="component" value="Chromosome"/>
</dbReference>
<dbReference type="GO" id="GO:0006308">
    <property type="term" value="P:DNA catabolic process"/>
    <property type="evidence" value="ECO:0007669"/>
    <property type="project" value="InterPro"/>
</dbReference>
<dbReference type="Pfam" id="PF02601">
    <property type="entry name" value="Exonuc_VII_L"/>
    <property type="match status" value="1"/>
</dbReference>
<keyword evidence="3" id="KW-0378">Hydrolase</keyword>
<protein>
    <submittedName>
        <fullName evidence="7">Exodeoxyribonuclease VII, large subunit</fullName>
    </submittedName>
</protein>
<organism evidence="7 8">
    <name type="scientific">Methanomethylovorans hollandica (strain DSM 15978 / NBRC 107637 / DMS1)</name>
    <dbReference type="NCBI Taxonomy" id="867904"/>
    <lineage>
        <taxon>Archaea</taxon>
        <taxon>Methanobacteriati</taxon>
        <taxon>Methanobacteriota</taxon>
        <taxon>Stenosarchaea group</taxon>
        <taxon>Methanomicrobia</taxon>
        <taxon>Methanosarcinales</taxon>
        <taxon>Methanosarcinaceae</taxon>
        <taxon>Methanomethylovorans</taxon>
    </lineage>
</organism>
<dbReference type="InterPro" id="IPR025824">
    <property type="entry name" value="OB-fold_nuc-bd_dom"/>
</dbReference>
<gene>
    <name evidence="7" type="ordered locus">Metho_1977</name>
</gene>
<evidence type="ECO:0000256" key="3">
    <source>
        <dbReference type="ARBA" id="ARBA00022801"/>
    </source>
</evidence>
<accession>L0L1I8</accession>
<dbReference type="InterPro" id="IPR003753">
    <property type="entry name" value="Exonuc_VII_L"/>
</dbReference>
<keyword evidence="8" id="KW-1185">Reference proteome</keyword>
<evidence type="ECO:0000313" key="7">
    <source>
        <dbReference type="EMBL" id="AGB50149.1"/>
    </source>
</evidence>
<dbReference type="OrthoDB" id="60263at2157"/>
<keyword evidence="1" id="KW-0963">Cytoplasm</keyword>
<dbReference type="HOGENOM" id="CLU_023625_3_1_2"/>
<proteinExistence type="inferred from homology"/>
<feature type="domain" description="OB-fold nucleic acid binding" evidence="6">
    <location>
        <begin position="4"/>
        <end position="99"/>
    </location>
</feature>
<dbReference type="GO" id="GO:0009318">
    <property type="term" value="C:exodeoxyribonuclease VII complex"/>
    <property type="evidence" value="ECO:0007669"/>
    <property type="project" value="InterPro"/>
</dbReference>
<dbReference type="AlphaFoldDB" id="L0L1I8"/>
<dbReference type="PANTHER" id="PTHR30008">
    <property type="entry name" value="EXODEOXYRIBONUCLEASE 7 LARGE SUBUNIT"/>
    <property type="match status" value="1"/>
</dbReference>
<evidence type="ECO:0000256" key="1">
    <source>
        <dbReference type="ARBA" id="ARBA00022490"/>
    </source>
</evidence>
<keyword evidence="2" id="KW-0540">Nuclease</keyword>
<dbReference type="PANTHER" id="PTHR30008:SF0">
    <property type="entry name" value="EXODEOXYRIBONUCLEASE 7 LARGE SUBUNIT"/>
    <property type="match status" value="1"/>
</dbReference>
<keyword evidence="4" id="KW-0269">Exonuclease</keyword>
<evidence type="ECO:0000259" key="5">
    <source>
        <dbReference type="Pfam" id="PF02601"/>
    </source>
</evidence>
<dbReference type="GO" id="GO:0003676">
    <property type="term" value="F:nucleic acid binding"/>
    <property type="evidence" value="ECO:0007669"/>
    <property type="project" value="InterPro"/>
</dbReference>
<evidence type="ECO:0000259" key="6">
    <source>
        <dbReference type="Pfam" id="PF13742"/>
    </source>
</evidence>